<dbReference type="Proteomes" id="UP001418637">
    <property type="component" value="Unassembled WGS sequence"/>
</dbReference>
<keyword evidence="4" id="KW-1185">Reference proteome</keyword>
<reference evidence="3 4" key="1">
    <citation type="submission" date="2024-04" db="EMBL/GenBank/DDBJ databases">
        <title>A novel species isolated from cricket.</title>
        <authorList>
            <person name="Wang H.-C."/>
        </authorList>
    </citation>
    <scope>NUCLEOTIDE SEQUENCE [LARGE SCALE GENOMIC DNA]</scope>
    <source>
        <strain evidence="3 4">WL0021</strain>
    </source>
</reference>
<dbReference type="Pfam" id="PF02594">
    <property type="entry name" value="DUF167"/>
    <property type="match status" value="1"/>
</dbReference>
<dbReference type="InterPro" id="IPR003746">
    <property type="entry name" value="DUF167"/>
</dbReference>
<dbReference type="RefSeq" id="WP_346337582.1">
    <property type="nucleotide sequence ID" value="NZ_JBBYXI010000004.1"/>
</dbReference>
<evidence type="ECO:0000313" key="3">
    <source>
        <dbReference type="EMBL" id="MEN3931539.1"/>
    </source>
</evidence>
<organism evidence="3 4">
    <name type="scientific">Hohaiivirga grylli</name>
    <dbReference type="NCBI Taxonomy" id="3133970"/>
    <lineage>
        <taxon>Bacteria</taxon>
        <taxon>Pseudomonadati</taxon>
        <taxon>Pseudomonadota</taxon>
        <taxon>Alphaproteobacteria</taxon>
        <taxon>Hyphomicrobiales</taxon>
        <taxon>Methylobacteriaceae</taxon>
        <taxon>Hohaiivirga</taxon>
    </lineage>
</organism>
<dbReference type="InterPro" id="IPR036591">
    <property type="entry name" value="YggU-like_sf"/>
</dbReference>
<protein>
    <recommendedName>
        <fullName evidence="2">UPF0235 protein WJT86_10795</fullName>
    </recommendedName>
</protein>
<proteinExistence type="inferred from homology"/>
<dbReference type="SMART" id="SM01152">
    <property type="entry name" value="DUF167"/>
    <property type="match status" value="1"/>
</dbReference>
<name>A0ABV0BKT1_9HYPH</name>
<comment type="caution">
    <text evidence="3">The sequence shown here is derived from an EMBL/GenBank/DDBJ whole genome shotgun (WGS) entry which is preliminary data.</text>
</comment>
<dbReference type="SUPFAM" id="SSF69786">
    <property type="entry name" value="YggU-like"/>
    <property type="match status" value="1"/>
</dbReference>
<dbReference type="NCBIfam" id="TIGR00251">
    <property type="entry name" value="DUF167 family protein"/>
    <property type="match status" value="1"/>
</dbReference>
<dbReference type="HAMAP" id="MF_00634">
    <property type="entry name" value="UPF0235"/>
    <property type="match status" value="1"/>
</dbReference>
<evidence type="ECO:0000256" key="1">
    <source>
        <dbReference type="ARBA" id="ARBA00010364"/>
    </source>
</evidence>
<comment type="similarity">
    <text evidence="1 2">Belongs to the UPF0235 family.</text>
</comment>
<evidence type="ECO:0000313" key="4">
    <source>
        <dbReference type="Proteomes" id="UP001418637"/>
    </source>
</evidence>
<gene>
    <name evidence="3" type="ORF">WJT86_10795</name>
</gene>
<dbReference type="EMBL" id="JBBYXI010000004">
    <property type="protein sequence ID" value="MEN3931539.1"/>
    <property type="molecule type" value="Genomic_DNA"/>
</dbReference>
<dbReference type="Gene3D" id="3.30.1200.10">
    <property type="entry name" value="YggU-like"/>
    <property type="match status" value="1"/>
</dbReference>
<dbReference type="NCBIfam" id="NF002348">
    <property type="entry name" value="PRK01310.1"/>
    <property type="match status" value="1"/>
</dbReference>
<sequence length="107" mass="11364">MTDQALPWQAISEGIELRVRVTPRGGRDAIDGVESLSDGRKVLKVRVRVVPEDGAANDAVRKLLAKSLKCPASAVSLKSGATARLKLFHIQGDGAALMEVLQTITSS</sequence>
<evidence type="ECO:0000256" key="2">
    <source>
        <dbReference type="HAMAP-Rule" id="MF_00634"/>
    </source>
</evidence>
<accession>A0ABV0BKT1</accession>